<gene>
    <name evidence="2" type="ordered locus">Mboo_1254</name>
</gene>
<evidence type="ECO:0000313" key="3">
    <source>
        <dbReference type="Proteomes" id="UP000002408"/>
    </source>
</evidence>
<protein>
    <submittedName>
        <fullName evidence="2">Replication control protein A, putative</fullName>
    </submittedName>
</protein>
<dbReference type="EMBL" id="CP000780">
    <property type="protein sequence ID" value="ABS55772.1"/>
    <property type="molecule type" value="Genomic_DNA"/>
</dbReference>
<dbReference type="OrthoDB" id="118046at2157"/>
<keyword evidence="3" id="KW-1185">Reference proteome</keyword>
<feature type="compositionally biased region" description="Polar residues" evidence="1">
    <location>
        <begin position="161"/>
        <end position="172"/>
    </location>
</feature>
<organism evidence="2 3">
    <name type="scientific">Methanoregula boonei (strain DSM 21154 / JCM 14090 / 6A8)</name>
    <dbReference type="NCBI Taxonomy" id="456442"/>
    <lineage>
        <taxon>Archaea</taxon>
        <taxon>Methanobacteriati</taxon>
        <taxon>Methanobacteriota</taxon>
        <taxon>Stenosarchaea group</taxon>
        <taxon>Methanomicrobia</taxon>
        <taxon>Methanomicrobiales</taxon>
        <taxon>Methanoregulaceae</taxon>
        <taxon>Methanoregula</taxon>
    </lineage>
</organism>
<evidence type="ECO:0000313" key="2">
    <source>
        <dbReference type="EMBL" id="ABS55772.1"/>
    </source>
</evidence>
<dbReference type="AlphaFoldDB" id="A7I7R1"/>
<feature type="region of interest" description="Disordered" evidence="1">
    <location>
        <begin position="147"/>
        <end position="172"/>
    </location>
</feature>
<reference evidence="3" key="1">
    <citation type="journal article" date="2015" name="Microbiology">
        <title>Genome of Methanoregula boonei 6A8 reveals adaptations to oligotrophic peatland environments.</title>
        <authorList>
            <person name="Braeuer S."/>
            <person name="Cadillo-Quiroz H."/>
            <person name="Kyrpides N."/>
            <person name="Woyke T."/>
            <person name="Goodwin L."/>
            <person name="Detter C."/>
            <person name="Podell S."/>
            <person name="Yavitt J.B."/>
            <person name="Zinder S.H."/>
        </authorList>
    </citation>
    <scope>NUCLEOTIDE SEQUENCE [LARGE SCALE GENOMIC DNA]</scope>
    <source>
        <strain evidence="3">DSM 21154 / JCM 14090 / 6A8</strain>
    </source>
</reference>
<sequence length="172" mass="18885">MQIEIRRGIFLQPGSFAAVVMPERQMAAALNNTAEIQRFLFLYIGGNYSRLLSGLHRSSKNLEICRAFTAHQFLALVREAGHTVIFVEHDPELFTGTHGMLGPAADALADAGRESLVILYTPVPDRTFLALARRAGRFIEICAAEDPSPQSPGVRPRIPRSSGTGQRTLEVL</sequence>
<dbReference type="GeneID" id="5412083"/>
<evidence type="ECO:0000256" key="1">
    <source>
        <dbReference type="SAM" id="MobiDB-lite"/>
    </source>
</evidence>
<accession>A7I7R1</accession>
<proteinExistence type="predicted"/>
<dbReference type="Proteomes" id="UP000002408">
    <property type="component" value="Chromosome"/>
</dbReference>
<dbReference type="HOGENOM" id="CLU_1544197_0_0_2"/>
<dbReference type="eggNOG" id="arCOG07763">
    <property type="taxonomic scope" value="Archaea"/>
</dbReference>
<dbReference type="KEGG" id="mbn:Mboo_1254"/>
<name>A7I7R1_METB6</name>
<dbReference type="STRING" id="456442.Mboo_1254"/>
<dbReference type="RefSeq" id="WP_012106804.1">
    <property type="nucleotide sequence ID" value="NC_009712.1"/>
</dbReference>